<dbReference type="Proteomes" id="UP000823844">
    <property type="component" value="Unassembled WGS sequence"/>
</dbReference>
<accession>A0A9E2KQG5</accession>
<comment type="caution">
    <text evidence="2">The sequence shown here is derived from an EMBL/GenBank/DDBJ whole genome shotgun (WGS) entry which is preliminary data.</text>
</comment>
<dbReference type="InterPro" id="IPR001279">
    <property type="entry name" value="Metallo-B-lactamas"/>
</dbReference>
<dbReference type="CDD" id="cd06262">
    <property type="entry name" value="metallo-hydrolase-like_MBL-fold"/>
    <property type="match status" value="1"/>
</dbReference>
<reference evidence="2" key="1">
    <citation type="journal article" date="2021" name="PeerJ">
        <title>Extensive microbial diversity within the chicken gut microbiome revealed by metagenomics and culture.</title>
        <authorList>
            <person name="Gilroy R."/>
            <person name="Ravi A."/>
            <person name="Getino M."/>
            <person name="Pursley I."/>
            <person name="Horton D.L."/>
            <person name="Alikhan N.F."/>
            <person name="Baker D."/>
            <person name="Gharbi K."/>
            <person name="Hall N."/>
            <person name="Watson M."/>
            <person name="Adriaenssens E.M."/>
            <person name="Foster-Nyarko E."/>
            <person name="Jarju S."/>
            <person name="Secka A."/>
            <person name="Antonio M."/>
            <person name="Oren A."/>
            <person name="Chaudhuri R.R."/>
            <person name="La Ragione R."/>
            <person name="Hildebrand F."/>
            <person name="Pallen M.J."/>
        </authorList>
    </citation>
    <scope>NUCLEOTIDE SEQUENCE</scope>
    <source>
        <strain evidence="2">F6-686</strain>
    </source>
</reference>
<protein>
    <submittedName>
        <fullName evidence="2">MBL fold metallo-hydrolase</fullName>
    </submittedName>
</protein>
<sequence>MLLNLIKEKYWQIDKVILTHGHFDHSYQAAKVADTLNIPVVVNEHAKDFMANDDLNLASKYHQHVVWPKNVILLKSFKLSYSYFRNKCSYKIYQTYDRKKRQLYKLI</sequence>
<dbReference type="Pfam" id="PF00753">
    <property type="entry name" value="Lactamase_B"/>
    <property type="match status" value="1"/>
</dbReference>
<gene>
    <name evidence="2" type="ORF">H9806_01185</name>
</gene>
<organism evidence="2 3">
    <name type="scientific">Candidatus Lactobacillus pullistercoris</name>
    <dbReference type="NCBI Taxonomy" id="2838636"/>
    <lineage>
        <taxon>Bacteria</taxon>
        <taxon>Bacillati</taxon>
        <taxon>Bacillota</taxon>
        <taxon>Bacilli</taxon>
        <taxon>Lactobacillales</taxon>
        <taxon>Lactobacillaceae</taxon>
        <taxon>Lactobacillus</taxon>
    </lineage>
</organism>
<dbReference type="EMBL" id="JAHLFT010000017">
    <property type="protein sequence ID" value="MBU3827783.1"/>
    <property type="molecule type" value="Genomic_DNA"/>
</dbReference>
<dbReference type="InterPro" id="IPR036866">
    <property type="entry name" value="RibonucZ/Hydroxyglut_hydro"/>
</dbReference>
<dbReference type="Gene3D" id="3.60.15.10">
    <property type="entry name" value="Ribonuclease Z/Hydroxyacylglutathione hydrolase-like"/>
    <property type="match status" value="1"/>
</dbReference>
<feature type="domain" description="Metallo-beta-lactamase" evidence="1">
    <location>
        <begin position="7"/>
        <end position="70"/>
    </location>
</feature>
<proteinExistence type="predicted"/>
<evidence type="ECO:0000313" key="2">
    <source>
        <dbReference type="EMBL" id="MBU3827783.1"/>
    </source>
</evidence>
<name>A0A9E2KQG5_9LACO</name>
<dbReference type="AlphaFoldDB" id="A0A9E2KQG5"/>
<evidence type="ECO:0000313" key="3">
    <source>
        <dbReference type="Proteomes" id="UP000823844"/>
    </source>
</evidence>
<evidence type="ECO:0000259" key="1">
    <source>
        <dbReference type="Pfam" id="PF00753"/>
    </source>
</evidence>
<dbReference type="SUPFAM" id="SSF56281">
    <property type="entry name" value="Metallo-hydrolase/oxidoreductase"/>
    <property type="match status" value="1"/>
</dbReference>
<reference evidence="2" key="2">
    <citation type="submission" date="2021-04" db="EMBL/GenBank/DDBJ databases">
        <authorList>
            <person name="Gilroy R."/>
        </authorList>
    </citation>
    <scope>NUCLEOTIDE SEQUENCE</scope>
    <source>
        <strain evidence="2">F6-686</strain>
    </source>
</reference>